<dbReference type="FunFam" id="2.40.40.20:FF:000005">
    <property type="entry name" value="Periplasmic nitrate reductase"/>
    <property type="match status" value="1"/>
</dbReference>
<dbReference type="Pfam" id="PF00384">
    <property type="entry name" value="Molybdopterin"/>
    <property type="match status" value="1"/>
</dbReference>
<dbReference type="Pfam" id="PF04879">
    <property type="entry name" value="Molybdop_Fe4S4"/>
    <property type="match status" value="1"/>
</dbReference>
<proteinExistence type="inferred from homology"/>
<dbReference type="Pfam" id="PF04324">
    <property type="entry name" value="Fer2_BFD"/>
    <property type="match status" value="1"/>
</dbReference>
<dbReference type="SUPFAM" id="SSF53706">
    <property type="entry name" value="Formate dehydrogenase/DMSO reductase, domains 1-3"/>
    <property type="match status" value="1"/>
</dbReference>
<keyword evidence="12" id="KW-0411">Iron-sulfur</keyword>
<dbReference type="Gene3D" id="2.20.25.90">
    <property type="entry name" value="ADC-like domains"/>
    <property type="match status" value="1"/>
</dbReference>
<dbReference type="EMBL" id="FZOY01000006">
    <property type="protein sequence ID" value="SNT10472.1"/>
    <property type="molecule type" value="Genomic_DNA"/>
</dbReference>
<evidence type="ECO:0000256" key="6">
    <source>
        <dbReference type="ARBA" id="ARBA00022723"/>
    </source>
</evidence>
<keyword evidence="5" id="KW-0500">Molybdenum</keyword>
<evidence type="ECO:0000256" key="14">
    <source>
        <dbReference type="ARBA" id="ARBA00052176"/>
    </source>
</evidence>
<comment type="catalytic activity">
    <reaction evidence="14">
        <text>2 Fe(II)-[cytochrome] + nitrate + 2 H(+) = 2 Fe(III)-[cytochrome] + nitrite + H2O</text>
        <dbReference type="Rhea" id="RHEA:12909"/>
        <dbReference type="Rhea" id="RHEA-COMP:11777"/>
        <dbReference type="Rhea" id="RHEA-COMP:11778"/>
        <dbReference type="ChEBI" id="CHEBI:15377"/>
        <dbReference type="ChEBI" id="CHEBI:15378"/>
        <dbReference type="ChEBI" id="CHEBI:16301"/>
        <dbReference type="ChEBI" id="CHEBI:17632"/>
        <dbReference type="ChEBI" id="CHEBI:29033"/>
        <dbReference type="ChEBI" id="CHEBI:29034"/>
        <dbReference type="EC" id="1.9.6.1"/>
    </reaction>
</comment>
<dbReference type="OrthoDB" id="9816402at2"/>
<reference evidence="18 19" key="1">
    <citation type="submission" date="2017-06" db="EMBL/GenBank/DDBJ databases">
        <authorList>
            <person name="Kim H.J."/>
            <person name="Triplett B.A."/>
        </authorList>
    </citation>
    <scope>NUCLEOTIDE SEQUENCE [LARGE SCALE GENOMIC DNA]</scope>
    <source>
        <strain evidence="18 19">DSM 29339</strain>
    </source>
</reference>
<evidence type="ECO:0000259" key="17">
    <source>
        <dbReference type="PROSITE" id="PS51669"/>
    </source>
</evidence>
<dbReference type="InterPro" id="IPR027467">
    <property type="entry name" value="MopterinOxRdtase_cofactor_BS"/>
</dbReference>
<evidence type="ECO:0000256" key="1">
    <source>
        <dbReference type="ARBA" id="ARBA00001942"/>
    </source>
</evidence>
<dbReference type="PROSITE" id="PS00551">
    <property type="entry name" value="MOLYBDOPTERIN_PROK_1"/>
    <property type="match status" value="1"/>
</dbReference>
<keyword evidence="7" id="KW-0732">Signal</keyword>
<dbReference type="InterPro" id="IPR041854">
    <property type="entry name" value="BFD-like_2Fe2S-bd_dom_sf"/>
</dbReference>
<dbReference type="PANTHER" id="PTHR43105:SF9">
    <property type="entry name" value="NADPH-FE(3+) OXIDOREDUCTASE SUBUNIT ALPHA"/>
    <property type="match status" value="1"/>
</dbReference>
<dbReference type="GO" id="GO:0016020">
    <property type="term" value="C:membrane"/>
    <property type="evidence" value="ECO:0007669"/>
    <property type="project" value="TreeGrafter"/>
</dbReference>
<comment type="cofactor">
    <cofactor evidence="2">
        <name>[4Fe-4S] cluster</name>
        <dbReference type="ChEBI" id="CHEBI:49883"/>
    </cofactor>
</comment>
<dbReference type="GO" id="GO:1990204">
    <property type="term" value="C:oxidoreductase complex"/>
    <property type="evidence" value="ECO:0007669"/>
    <property type="project" value="UniProtKB-ARBA"/>
</dbReference>
<evidence type="ECO:0000256" key="9">
    <source>
        <dbReference type="ARBA" id="ARBA00022982"/>
    </source>
</evidence>
<evidence type="ECO:0000313" key="19">
    <source>
        <dbReference type="Proteomes" id="UP000198426"/>
    </source>
</evidence>
<dbReference type="SUPFAM" id="SSF50692">
    <property type="entry name" value="ADC-like"/>
    <property type="match status" value="1"/>
</dbReference>
<dbReference type="InterPro" id="IPR009010">
    <property type="entry name" value="Asp_de-COase-like_dom_sf"/>
</dbReference>
<evidence type="ECO:0000256" key="2">
    <source>
        <dbReference type="ARBA" id="ARBA00001966"/>
    </source>
</evidence>
<keyword evidence="19" id="KW-1185">Reference proteome</keyword>
<dbReference type="Pfam" id="PF01568">
    <property type="entry name" value="Molydop_binding"/>
    <property type="match status" value="1"/>
</dbReference>
<keyword evidence="6" id="KW-0479">Metal-binding</keyword>
<dbReference type="GO" id="GO:0046872">
    <property type="term" value="F:metal ion binding"/>
    <property type="evidence" value="ECO:0007669"/>
    <property type="project" value="UniProtKB-KW"/>
</dbReference>
<comment type="similarity">
    <text evidence="3">Belongs to the prokaryotic molybdopterin-containing oxidoreductase family. NasA/NapA/NarB subfamily.</text>
</comment>
<keyword evidence="11" id="KW-0408">Iron</keyword>
<evidence type="ECO:0000313" key="18">
    <source>
        <dbReference type="EMBL" id="SNT10472.1"/>
    </source>
</evidence>
<keyword evidence="9" id="KW-0813">Transport</keyword>
<keyword evidence="8" id="KW-0574">Periplasm</keyword>
<keyword evidence="10" id="KW-0560">Oxidoreductase</keyword>
<comment type="cofactor">
    <cofactor evidence="1">
        <name>Mo-bis(molybdopterin guanine dinucleotide)</name>
        <dbReference type="ChEBI" id="CHEBI:60539"/>
    </cofactor>
</comment>
<dbReference type="InterPro" id="IPR007419">
    <property type="entry name" value="BFD-like_2Fe2S-bd_dom"/>
</dbReference>
<dbReference type="Gene3D" id="2.40.40.20">
    <property type="match status" value="1"/>
</dbReference>
<dbReference type="SMART" id="SM00926">
    <property type="entry name" value="Molybdop_Fe4S4"/>
    <property type="match status" value="1"/>
</dbReference>
<dbReference type="InterPro" id="IPR006656">
    <property type="entry name" value="Mopterin_OxRdtase"/>
</dbReference>
<dbReference type="RefSeq" id="WP_089234069.1">
    <property type="nucleotide sequence ID" value="NZ_FZOY01000006.1"/>
</dbReference>
<dbReference type="InterPro" id="IPR050123">
    <property type="entry name" value="Prok_molybdopt-oxidoreductase"/>
</dbReference>
<accession>A0A239JYD1</accession>
<dbReference type="InterPro" id="IPR006963">
    <property type="entry name" value="Mopterin_OxRdtase_4Fe-4S_dom"/>
</dbReference>
<evidence type="ECO:0000256" key="7">
    <source>
        <dbReference type="ARBA" id="ARBA00022729"/>
    </source>
</evidence>
<sequence>MDGSAAPSRTDPAVARTTVRTTCPYCGVGCGIRATPTGDGGLTVAGDSDHPANLGRLCSKGSALAETTDLENRLLAPRIDGREAGWDEALDLVAERFREAIDRHGPDSVAFYVSGQLLTEDYYVANKLMKGFIGSANIDTNSRLCMASSVAGHRRAFGTDTVPGLYEDLEQAELIVLVGSNLAWCHPVLFQRIAAARKANPALRIINIDPRRTATSDIADLHLAIAPGGDVALWNALLAHLADTGAVNDSYVAAHVGGFQAALDAARDTDPALSGLSPEEIAEFLALWSGTEKVVTIYSQGVNQSSAGTDKVNAILNCHLATGRIGRPGMGPFSVTGQPNAMGGREVGGLANMLACHLDLENAEHRAAVRAFWDAPAMPEAPGLKAVDMFRAVADGRIKALWIICTNPAVSMPDADAVRDAIAGCAFTVVSDITGQTDTARLADVLLPATGWAEKDGTVTNSERCISRQRGLLSAPGQARHDWQILADVAARMGWAQAFDYASPAEIFREYAALSGIAGQLGRDFDISAKASLTDAEYEGLEPFHWPRTASRSGGRFFAEGDFFTGDRRAQMLPVSHRPPQSRPDAEFPFVLNTGRVRDHWHTMTRTGKSPRLSQHIGEPFLEVHPEDAARLGLAPASVAEVTSRHGSALLRVLITDRVRKGEVFAPMHWTGETAPSGRIDALVAPQTDPVSGQPESKASVVAIRPMAPAWHGFAVSLSRIAPGTAYWARARIRGGWRMELASRSLPGDWEAEARRLFGLESPGIEAVSMIDPARGAARIAFLEQGRLVAALFADSGPVGVSRSYLAGELGQTATAEILSGRPGAERPDPGATVCACFDVGVNTILAAIRDQGLRSVEQIGFALQAGSNCGSCKPELQALLDSSAAAPATQPADLPKRAFVLP</sequence>
<comment type="function">
    <text evidence="15">Catalytic subunit of the periplasmic nitrate reductase complex NapAB. Receives electrons from NapB and catalyzes the reduction of nitrate to nitrite.</text>
</comment>
<evidence type="ECO:0000256" key="4">
    <source>
        <dbReference type="ARBA" id="ARBA00022485"/>
    </source>
</evidence>
<dbReference type="GO" id="GO:0042128">
    <property type="term" value="P:nitrate assimilation"/>
    <property type="evidence" value="ECO:0007669"/>
    <property type="project" value="UniProtKB-KW"/>
</dbReference>
<organism evidence="18 19">
    <name type="scientific">Tropicimonas sediminicola</name>
    <dbReference type="NCBI Taxonomy" id="1031541"/>
    <lineage>
        <taxon>Bacteria</taxon>
        <taxon>Pseudomonadati</taxon>
        <taxon>Pseudomonadota</taxon>
        <taxon>Alphaproteobacteria</taxon>
        <taxon>Rhodobacterales</taxon>
        <taxon>Roseobacteraceae</taxon>
        <taxon>Tropicimonas</taxon>
    </lineage>
</organism>
<dbReference type="Proteomes" id="UP000198426">
    <property type="component" value="Unassembled WGS sequence"/>
</dbReference>
<evidence type="ECO:0000256" key="13">
    <source>
        <dbReference type="ARBA" id="ARBA00023063"/>
    </source>
</evidence>
<keyword evidence="13" id="KW-0534">Nitrate assimilation</keyword>
<dbReference type="CDD" id="cd02754">
    <property type="entry name" value="MopB_Nitrate-R-NapA-like"/>
    <property type="match status" value="1"/>
</dbReference>
<dbReference type="PANTHER" id="PTHR43105">
    <property type="entry name" value="RESPIRATORY NITRATE REDUCTASE"/>
    <property type="match status" value="1"/>
</dbReference>
<keyword evidence="9" id="KW-0249">Electron transport</keyword>
<dbReference type="InterPro" id="IPR041957">
    <property type="entry name" value="CT_Nitrate-R-NapA-like"/>
</dbReference>
<dbReference type="GO" id="GO:0051539">
    <property type="term" value="F:4 iron, 4 sulfur cluster binding"/>
    <property type="evidence" value="ECO:0007669"/>
    <property type="project" value="UniProtKB-KW"/>
</dbReference>
<dbReference type="GO" id="GO:0043546">
    <property type="term" value="F:molybdopterin cofactor binding"/>
    <property type="evidence" value="ECO:0007669"/>
    <property type="project" value="InterPro"/>
</dbReference>
<keyword evidence="4" id="KW-0004">4Fe-4S</keyword>
<protein>
    <recommendedName>
        <fullName evidence="16">nitrate reductase (cytochrome)</fullName>
        <ecNumber evidence="16">1.9.6.1</ecNumber>
    </recommendedName>
</protein>
<dbReference type="AlphaFoldDB" id="A0A239JYD1"/>
<evidence type="ECO:0000256" key="8">
    <source>
        <dbReference type="ARBA" id="ARBA00022764"/>
    </source>
</evidence>
<dbReference type="CDD" id="cd02791">
    <property type="entry name" value="MopB_CT_Nitrate-R-NapA-like"/>
    <property type="match status" value="1"/>
</dbReference>
<feature type="domain" description="4Fe-4S Mo/W bis-MGD-type" evidence="17">
    <location>
        <begin position="16"/>
        <end position="72"/>
    </location>
</feature>
<name>A0A239JYD1_9RHOB</name>
<dbReference type="Gene3D" id="3.40.228.10">
    <property type="entry name" value="Dimethylsulfoxide Reductase, domain 2"/>
    <property type="match status" value="1"/>
</dbReference>
<evidence type="ECO:0000256" key="16">
    <source>
        <dbReference type="ARBA" id="ARBA00067026"/>
    </source>
</evidence>
<dbReference type="GO" id="GO:0050140">
    <property type="term" value="F:nitrate reductase (cytochrome) activity"/>
    <property type="evidence" value="ECO:0007669"/>
    <property type="project" value="UniProtKB-EC"/>
</dbReference>
<dbReference type="EC" id="1.9.6.1" evidence="16"/>
<evidence type="ECO:0000256" key="15">
    <source>
        <dbReference type="ARBA" id="ARBA00055000"/>
    </source>
</evidence>
<evidence type="ECO:0000256" key="10">
    <source>
        <dbReference type="ARBA" id="ARBA00023002"/>
    </source>
</evidence>
<dbReference type="Gene3D" id="3.40.50.740">
    <property type="match status" value="1"/>
</dbReference>
<dbReference type="Gene3D" id="1.10.10.1100">
    <property type="entry name" value="BFD-like [2Fe-2S]-binding domain"/>
    <property type="match status" value="1"/>
</dbReference>
<dbReference type="InterPro" id="IPR006657">
    <property type="entry name" value="MoPterin_dinucl-bd_dom"/>
</dbReference>
<evidence type="ECO:0000256" key="12">
    <source>
        <dbReference type="ARBA" id="ARBA00023014"/>
    </source>
</evidence>
<evidence type="ECO:0000256" key="11">
    <source>
        <dbReference type="ARBA" id="ARBA00023004"/>
    </source>
</evidence>
<dbReference type="PROSITE" id="PS51669">
    <property type="entry name" value="4FE4S_MOW_BIS_MGD"/>
    <property type="match status" value="1"/>
</dbReference>
<gene>
    <name evidence="18" type="ORF">SAMN05421757_106123</name>
</gene>
<evidence type="ECO:0000256" key="3">
    <source>
        <dbReference type="ARBA" id="ARBA00008747"/>
    </source>
</evidence>
<evidence type="ECO:0000256" key="5">
    <source>
        <dbReference type="ARBA" id="ARBA00022505"/>
    </source>
</evidence>
<dbReference type="GO" id="GO:0045333">
    <property type="term" value="P:cellular respiration"/>
    <property type="evidence" value="ECO:0007669"/>
    <property type="project" value="UniProtKB-ARBA"/>
</dbReference>